<keyword evidence="6" id="KW-0808">Transferase</keyword>
<dbReference type="Gene3D" id="3.30.470.10">
    <property type="match status" value="1"/>
</dbReference>
<name>A0A3S0D335_9FLAO</name>
<dbReference type="GO" id="GO:0046394">
    <property type="term" value="P:carboxylic acid biosynthetic process"/>
    <property type="evidence" value="ECO:0007669"/>
    <property type="project" value="UniProtKB-ARBA"/>
</dbReference>
<dbReference type="InterPro" id="IPR018300">
    <property type="entry name" value="Aminotrans_IV_CS"/>
</dbReference>
<dbReference type="Pfam" id="PF01063">
    <property type="entry name" value="Aminotran_4"/>
    <property type="match status" value="1"/>
</dbReference>
<evidence type="ECO:0000313" key="6">
    <source>
        <dbReference type="EMBL" id="RTE51985.1"/>
    </source>
</evidence>
<evidence type="ECO:0000256" key="2">
    <source>
        <dbReference type="ARBA" id="ARBA00009320"/>
    </source>
</evidence>
<dbReference type="InterPro" id="IPR036038">
    <property type="entry name" value="Aminotransferase-like"/>
</dbReference>
<comment type="cofactor">
    <cofactor evidence="1 5">
        <name>pyridoxal 5'-phosphate</name>
        <dbReference type="ChEBI" id="CHEBI:597326"/>
    </cofactor>
</comment>
<dbReference type="Gene3D" id="3.20.10.10">
    <property type="entry name" value="D-amino Acid Aminotransferase, subunit A, domain 2"/>
    <property type="match status" value="1"/>
</dbReference>
<accession>A0A3S0D335</accession>
<dbReference type="PANTHER" id="PTHR42743:SF10">
    <property type="entry name" value="D-ALANINE AMINOTRANSFERASE"/>
    <property type="match status" value="1"/>
</dbReference>
<dbReference type="GO" id="GO:0005829">
    <property type="term" value="C:cytosol"/>
    <property type="evidence" value="ECO:0007669"/>
    <property type="project" value="TreeGrafter"/>
</dbReference>
<keyword evidence="7" id="KW-1185">Reference proteome</keyword>
<evidence type="ECO:0000256" key="5">
    <source>
        <dbReference type="RuleBase" id="RU004516"/>
    </source>
</evidence>
<dbReference type="PANTHER" id="PTHR42743">
    <property type="entry name" value="AMINO-ACID AMINOTRANSFERASE"/>
    <property type="match status" value="1"/>
</dbReference>
<evidence type="ECO:0000313" key="7">
    <source>
        <dbReference type="Proteomes" id="UP000267585"/>
    </source>
</evidence>
<comment type="similarity">
    <text evidence="2 4">Belongs to the class-IV pyridoxal-phosphate-dependent aminotransferase family.</text>
</comment>
<keyword evidence="3 5" id="KW-0663">Pyridoxal phosphate</keyword>
<protein>
    <submittedName>
        <fullName evidence="6">Aminotransferase IV</fullName>
    </submittedName>
</protein>
<comment type="caution">
    <text evidence="6">The sequence shown here is derived from an EMBL/GenBank/DDBJ whole genome shotgun (WGS) entry which is preliminary data.</text>
</comment>
<dbReference type="FunFam" id="3.20.10.10:FF:000002">
    <property type="entry name" value="D-alanine aminotransferase"/>
    <property type="match status" value="1"/>
</dbReference>
<evidence type="ECO:0000256" key="4">
    <source>
        <dbReference type="RuleBase" id="RU004106"/>
    </source>
</evidence>
<evidence type="ECO:0000256" key="3">
    <source>
        <dbReference type="ARBA" id="ARBA00022898"/>
    </source>
</evidence>
<sequence>MNKIYPPKVYLNGDILAPDEAKISVFDRGFLFGDGIYEVMAQIGGQFLYQEAHIDRLQEGLQKIKIDFDVRLLDTEIPKLLDAAELHGKDCLLYIQITRGVAPRKHAYPNQITPTILMYATAQTLPDINDVLAQVVSMNDFRWSRCDIKMTSLLGNVMANEYGAQKGCYETVLFREGLVTEASHSNVFFVRDRVVYTHPENEYILSGITRKIVLELCAQLGIKVMEEAIAIEEVVKMDEAFLTGTNTQIASIKQWDDHFFYHGDTIEGVTKELQWAFKELKERNSTLK</sequence>
<gene>
    <name evidence="6" type="ORF">EHW67_17455</name>
</gene>
<dbReference type="PROSITE" id="PS00770">
    <property type="entry name" value="AA_TRANSFER_CLASS_4"/>
    <property type="match status" value="1"/>
</dbReference>
<dbReference type="InterPro" id="IPR050571">
    <property type="entry name" value="Class-IV_PLP-Dep_Aminotrnsfr"/>
</dbReference>
<proteinExistence type="inferred from homology"/>
<dbReference type="GO" id="GO:0008483">
    <property type="term" value="F:transaminase activity"/>
    <property type="evidence" value="ECO:0007669"/>
    <property type="project" value="UniProtKB-KW"/>
</dbReference>
<dbReference type="InterPro" id="IPR001544">
    <property type="entry name" value="Aminotrans_IV"/>
</dbReference>
<organism evidence="6 7">
    <name type="scientific">Arenibacter aquaticus</name>
    <dbReference type="NCBI Taxonomy" id="2489054"/>
    <lineage>
        <taxon>Bacteria</taxon>
        <taxon>Pseudomonadati</taxon>
        <taxon>Bacteroidota</taxon>
        <taxon>Flavobacteriia</taxon>
        <taxon>Flavobacteriales</taxon>
        <taxon>Flavobacteriaceae</taxon>
        <taxon>Arenibacter</taxon>
    </lineage>
</organism>
<evidence type="ECO:0000256" key="1">
    <source>
        <dbReference type="ARBA" id="ARBA00001933"/>
    </source>
</evidence>
<dbReference type="Proteomes" id="UP000267585">
    <property type="component" value="Unassembled WGS sequence"/>
</dbReference>
<dbReference type="GO" id="GO:0008652">
    <property type="term" value="P:amino acid biosynthetic process"/>
    <property type="evidence" value="ECO:0007669"/>
    <property type="project" value="UniProtKB-ARBA"/>
</dbReference>
<keyword evidence="6" id="KW-0032">Aminotransferase</keyword>
<dbReference type="RefSeq" id="WP_126163670.1">
    <property type="nucleotide sequence ID" value="NZ_RQPJ01000021.1"/>
</dbReference>
<reference evidence="6 7" key="1">
    <citation type="submission" date="2018-11" db="EMBL/GenBank/DDBJ databases">
        <title>Arenibacter aquaticus sp.nov., a marine bacterium isolated from surface seawater in the South China Sea.</title>
        <authorList>
            <person name="Guo J."/>
            <person name="Sun J."/>
        </authorList>
    </citation>
    <scope>NUCLEOTIDE SEQUENCE [LARGE SCALE GENOMIC DNA]</scope>
    <source>
        <strain evidence="6 7">GUO666</strain>
    </source>
</reference>
<dbReference type="AlphaFoldDB" id="A0A3S0D335"/>
<dbReference type="OrthoDB" id="9804984at2"/>
<dbReference type="SUPFAM" id="SSF56752">
    <property type="entry name" value="D-aminoacid aminotransferase-like PLP-dependent enzymes"/>
    <property type="match status" value="1"/>
</dbReference>
<dbReference type="InterPro" id="IPR043132">
    <property type="entry name" value="BCAT-like_C"/>
</dbReference>
<dbReference type="EMBL" id="RQPJ01000021">
    <property type="protein sequence ID" value="RTE51985.1"/>
    <property type="molecule type" value="Genomic_DNA"/>
</dbReference>
<dbReference type="InterPro" id="IPR043131">
    <property type="entry name" value="BCAT-like_N"/>
</dbReference>